<dbReference type="AlphaFoldDB" id="A0A6B0UA05"/>
<protein>
    <submittedName>
        <fullName evidence="1">Putative secreted protein</fullName>
    </submittedName>
</protein>
<accession>A0A6B0UA05</accession>
<name>A0A6B0UA05_IXORI</name>
<dbReference type="EMBL" id="GIFC01003387">
    <property type="protein sequence ID" value="MXU85470.1"/>
    <property type="molecule type" value="Transcribed_RNA"/>
</dbReference>
<evidence type="ECO:0000313" key="1">
    <source>
        <dbReference type="EMBL" id="MXU85470.1"/>
    </source>
</evidence>
<proteinExistence type="predicted"/>
<reference evidence="1" key="1">
    <citation type="submission" date="2019-12" db="EMBL/GenBank/DDBJ databases">
        <title>An insight into the sialome of adult female Ixodes ricinus ticks feeding for 6 days.</title>
        <authorList>
            <person name="Perner J."/>
            <person name="Ribeiro J.M.C."/>
        </authorList>
    </citation>
    <scope>NUCLEOTIDE SEQUENCE</scope>
    <source>
        <strain evidence="1">Semi-engorged</strain>
        <tissue evidence="1">Salivary glands</tissue>
    </source>
</reference>
<sequence>MRAIFLALSRKEKATPARASAAFISSMAWPSLASSSPTSFLAWHTRAWCSSAMAPNAACLLFTIDSQSLSQRFLSDSRPICLAASA</sequence>
<organism evidence="1">
    <name type="scientific">Ixodes ricinus</name>
    <name type="common">Common tick</name>
    <name type="synonym">Acarus ricinus</name>
    <dbReference type="NCBI Taxonomy" id="34613"/>
    <lineage>
        <taxon>Eukaryota</taxon>
        <taxon>Metazoa</taxon>
        <taxon>Ecdysozoa</taxon>
        <taxon>Arthropoda</taxon>
        <taxon>Chelicerata</taxon>
        <taxon>Arachnida</taxon>
        <taxon>Acari</taxon>
        <taxon>Parasitiformes</taxon>
        <taxon>Ixodida</taxon>
        <taxon>Ixodoidea</taxon>
        <taxon>Ixodidae</taxon>
        <taxon>Ixodinae</taxon>
        <taxon>Ixodes</taxon>
    </lineage>
</organism>